<evidence type="ECO:0000313" key="1">
    <source>
        <dbReference type="EMBL" id="MDR7212092.1"/>
    </source>
</evidence>
<reference evidence="1 2" key="1">
    <citation type="submission" date="2023-07" db="EMBL/GenBank/DDBJ databases">
        <title>Sorghum-associated microbial communities from plants grown in Nebraska, USA.</title>
        <authorList>
            <person name="Schachtman D."/>
        </authorList>
    </citation>
    <scope>NUCLEOTIDE SEQUENCE [LARGE SCALE GENOMIC DNA]</scope>
    <source>
        <strain evidence="1 2">4129</strain>
    </source>
</reference>
<comment type="caution">
    <text evidence="1">The sequence shown here is derived from an EMBL/GenBank/DDBJ whole genome shotgun (WGS) entry which is preliminary data.</text>
</comment>
<dbReference type="EMBL" id="JAVDWQ010000018">
    <property type="protein sequence ID" value="MDR7212092.1"/>
    <property type="molecule type" value="Genomic_DNA"/>
</dbReference>
<keyword evidence="2" id="KW-1185">Reference proteome</keyword>
<evidence type="ECO:0000313" key="2">
    <source>
        <dbReference type="Proteomes" id="UP001269081"/>
    </source>
</evidence>
<dbReference type="Proteomes" id="UP001269081">
    <property type="component" value="Unassembled WGS sequence"/>
</dbReference>
<organism evidence="1 2">
    <name type="scientific">Flavobacterium piscis</name>
    <dbReference type="NCBI Taxonomy" id="1114874"/>
    <lineage>
        <taxon>Bacteria</taxon>
        <taxon>Pseudomonadati</taxon>
        <taxon>Bacteroidota</taxon>
        <taxon>Flavobacteriia</taxon>
        <taxon>Flavobacteriales</taxon>
        <taxon>Flavobacteriaceae</taxon>
        <taxon>Flavobacterium</taxon>
    </lineage>
</organism>
<gene>
    <name evidence="1" type="ORF">J2W48_004049</name>
</gene>
<proteinExistence type="predicted"/>
<sequence length="339" mass="38704">MIKKLNISIRSINLKEKFKDIHHVEITGISSFDNEYAALLTIWDTEEYKSLFQQIVVFDKLQIINKYRLSKNLKWNCIYSLNDGSYLLGSKFSSLYSGAALALFKDKTIVMSKKFDTGYATEISTIQADNDGSLLIKGSWYKCVPCGGHDDYFPEPWQRKITIESSGFIEDDLYNSYQNSIRHSIPDSDLNPENYYVLEDFGISKYNNDDQLMWNQGLGHIGSESLQPIHTIVPFFKTQNGETIQDGVWFSGADHTNSDRSLSEPLFGRITAGGTIQSFKDLLFNFPEIYKIYTIIPGMDNNCLLIVETLIIGEGSGLCLFYNHFSEGSWQQDITVYQF</sequence>
<name>A0ABU1YCX1_9FLAO</name>
<protein>
    <submittedName>
        <fullName evidence="1">Uncharacterized protein</fullName>
    </submittedName>
</protein>
<accession>A0ABU1YCX1</accession>
<dbReference type="RefSeq" id="WP_310283520.1">
    <property type="nucleotide sequence ID" value="NZ_JAVDWQ010000018.1"/>
</dbReference>